<organism evidence="1 2">
    <name type="scientific">Pedobacter lithocola</name>
    <dbReference type="NCBI Taxonomy" id="1908239"/>
    <lineage>
        <taxon>Bacteria</taxon>
        <taxon>Pseudomonadati</taxon>
        <taxon>Bacteroidota</taxon>
        <taxon>Sphingobacteriia</taxon>
        <taxon>Sphingobacteriales</taxon>
        <taxon>Sphingobacteriaceae</taxon>
        <taxon>Pedobacter</taxon>
    </lineage>
</organism>
<evidence type="ECO:0000313" key="1">
    <source>
        <dbReference type="EMBL" id="MFC4213408.1"/>
    </source>
</evidence>
<sequence length="67" mass="7775">MKKYHTLYLMVRVVAETELTTISDTVHEVETHSRFILPNTPKVKILETEILLTRIRNISNINHGTQS</sequence>
<comment type="caution">
    <text evidence="1">The sequence shown here is derived from an EMBL/GenBank/DDBJ whole genome shotgun (WGS) entry which is preliminary data.</text>
</comment>
<gene>
    <name evidence="1" type="ORF">ACFOWA_19605</name>
</gene>
<reference evidence="2" key="1">
    <citation type="journal article" date="2019" name="Int. J. Syst. Evol. Microbiol.">
        <title>The Global Catalogue of Microorganisms (GCM) 10K type strain sequencing project: providing services to taxonomists for standard genome sequencing and annotation.</title>
        <authorList>
            <consortium name="The Broad Institute Genomics Platform"/>
            <consortium name="The Broad Institute Genome Sequencing Center for Infectious Disease"/>
            <person name="Wu L."/>
            <person name="Ma J."/>
        </authorList>
    </citation>
    <scope>NUCLEOTIDE SEQUENCE [LARGE SCALE GENOMIC DNA]</scope>
    <source>
        <strain evidence="2">CCM 8691</strain>
    </source>
</reference>
<keyword evidence="2" id="KW-1185">Reference proteome</keyword>
<dbReference type="Proteomes" id="UP001595789">
    <property type="component" value="Unassembled WGS sequence"/>
</dbReference>
<name>A0ABV8PED4_9SPHI</name>
<accession>A0ABV8PED4</accession>
<dbReference type="EMBL" id="JBHSBW010000016">
    <property type="protein sequence ID" value="MFC4213408.1"/>
    <property type="molecule type" value="Genomic_DNA"/>
</dbReference>
<protein>
    <submittedName>
        <fullName evidence="1">Uncharacterized protein</fullName>
    </submittedName>
</protein>
<proteinExistence type="predicted"/>
<evidence type="ECO:0000313" key="2">
    <source>
        <dbReference type="Proteomes" id="UP001595789"/>
    </source>
</evidence>